<dbReference type="Gene3D" id="1.20.120.1760">
    <property type="match status" value="1"/>
</dbReference>
<feature type="transmembrane region" description="Helical" evidence="1">
    <location>
        <begin position="154"/>
        <end position="182"/>
    </location>
</feature>
<evidence type="ECO:0008006" key="4">
    <source>
        <dbReference type="Google" id="ProtNLM"/>
    </source>
</evidence>
<evidence type="ECO:0000313" key="3">
    <source>
        <dbReference type="Proteomes" id="UP001499967"/>
    </source>
</evidence>
<organism evidence="2 3">
    <name type="scientific">Pseudonocardia zijingensis</name>
    <dbReference type="NCBI Taxonomy" id="153376"/>
    <lineage>
        <taxon>Bacteria</taxon>
        <taxon>Bacillati</taxon>
        <taxon>Actinomycetota</taxon>
        <taxon>Actinomycetes</taxon>
        <taxon>Pseudonocardiales</taxon>
        <taxon>Pseudonocardiaceae</taxon>
        <taxon>Pseudonocardia</taxon>
    </lineage>
</organism>
<name>A0ABN1QPJ0_9PSEU</name>
<keyword evidence="1" id="KW-0812">Transmembrane</keyword>
<dbReference type="EMBL" id="BAAAHP010000123">
    <property type="protein sequence ID" value="GAA0945662.1"/>
    <property type="molecule type" value="Genomic_DNA"/>
</dbReference>
<sequence>MRAGLYALKPWYADRLAGTRRLLAARGAAPDALTAAGVGFGALAGVALATVPAPLVATPLVAALLALRLAAANLDGALARDTGRSTRFGAVVNELGDRAAELAALAGCFALAPSWLVLLAMLAASAPSWVALAGAAAGAPRINGGPVGKTERCLLLVVLAALPAYAGPLLAVLIAGSVLTALARLRALHRNLAGATGVTGSS</sequence>
<keyword evidence="1" id="KW-0472">Membrane</keyword>
<feature type="transmembrane region" description="Helical" evidence="1">
    <location>
        <begin position="28"/>
        <end position="49"/>
    </location>
</feature>
<gene>
    <name evidence="2" type="ORF">GCM10009559_43820</name>
</gene>
<feature type="transmembrane region" description="Helical" evidence="1">
    <location>
        <begin position="99"/>
        <end position="124"/>
    </location>
</feature>
<accession>A0ABN1QPJ0</accession>
<dbReference type="Pfam" id="PF01066">
    <property type="entry name" value="CDP-OH_P_transf"/>
    <property type="match status" value="1"/>
</dbReference>
<evidence type="ECO:0000313" key="2">
    <source>
        <dbReference type="EMBL" id="GAA0945662.1"/>
    </source>
</evidence>
<dbReference type="InterPro" id="IPR000462">
    <property type="entry name" value="CDP-OH_P_trans"/>
</dbReference>
<reference evidence="2 3" key="1">
    <citation type="journal article" date="2019" name="Int. J. Syst. Evol. Microbiol.">
        <title>The Global Catalogue of Microorganisms (GCM) 10K type strain sequencing project: providing services to taxonomists for standard genome sequencing and annotation.</title>
        <authorList>
            <consortium name="The Broad Institute Genomics Platform"/>
            <consortium name="The Broad Institute Genome Sequencing Center for Infectious Disease"/>
            <person name="Wu L."/>
            <person name="Ma J."/>
        </authorList>
    </citation>
    <scope>NUCLEOTIDE SEQUENCE [LARGE SCALE GENOMIC DNA]</scope>
    <source>
        <strain evidence="2 3">JCM 11117</strain>
    </source>
</reference>
<keyword evidence="1" id="KW-1133">Transmembrane helix</keyword>
<dbReference type="RefSeq" id="WP_343943363.1">
    <property type="nucleotide sequence ID" value="NZ_BAAAHP010000123.1"/>
</dbReference>
<proteinExistence type="predicted"/>
<feature type="transmembrane region" description="Helical" evidence="1">
    <location>
        <begin position="55"/>
        <end position="78"/>
    </location>
</feature>
<evidence type="ECO:0000256" key="1">
    <source>
        <dbReference type="SAM" id="Phobius"/>
    </source>
</evidence>
<dbReference type="InterPro" id="IPR043130">
    <property type="entry name" value="CDP-OH_PTrfase_TM_dom"/>
</dbReference>
<protein>
    <recommendedName>
        <fullName evidence="4">Phosphatidate cytidylyltransferase</fullName>
    </recommendedName>
</protein>
<comment type="caution">
    <text evidence="2">The sequence shown here is derived from an EMBL/GenBank/DDBJ whole genome shotgun (WGS) entry which is preliminary data.</text>
</comment>
<keyword evidence="3" id="KW-1185">Reference proteome</keyword>
<dbReference type="Proteomes" id="UP001499967">
    <property type="component" value="Unassembled WGS sequence"/>
</dbReference>